<reference evidence="9" key="1">
    <citation type="journal article" date="2023" name="bioRxiv">
        <title>Improved chromosome-level genome assembly for marigold (Tagetes erecta).</title>
        <authorList>
            <person name="Jiang F."/>
            <person name="Yuan L."/>
            <person name="Wang S."/>
            <person name="Wang H."/>
            <person name="Xu D."/>
            <person name="Wang A."/>
            <person name="Fan W."/>
        </authorList>
    </citation>
    <scope>NUCLEOTIDE SEQUENCE</scope>
    <source>
        <strain evidence="9">WSJ</strain>
        <tissue evidence="9">Leaf</tissue>
    </source>
</reference>
<comment type="similarity">
    <text evidence="2">Belongs to the NEMP family.</text>
</comment>
<evidence type="ECO:0000256" key="5">
    <source>
        <dbReference type="ARBA" id="ARBA00022989"/>
    </source>
</evidence>
<evidence type="ECO:0000313" key="10">
    <source>
        <dbReference type="Proteomes" id="UP001229421"/>
    </source>
</evidence>
<keyword evidence="4" id="KW-0732">Signal</keyword>
<comment type="caution">
    <text evidence="9">The sequence shown here is derived from an EMBL/GenBank/DDBJ whole genome shotgun (WGS) entry which is preliminary data.</text>
</comment>
<proteinExistence type="inferred from homology"/>
<dbReference type="InterPro" id="IPR019358">
    <property type="entry name" value="NEMP_fam"/>
</dbReference>
<evidence type="ECO:0000256" key="8">
    <source>
        <dbReference type="SAM" id="Phobius"/>
    </source>
</evidence>
<feature type="transmembrane region" description="Helical" evidence="8">
    <location>
        <begin position="208"/>
        <end position="228"/>
    </location>
</feature>
<evidence type="ECO:0008006" key="11">
    <source>
        <dbReference type="Google" id="ProtNLM"/>
    </source>
</evidence>
<feature type="transmembrane region" description="Helical" evidence="8">
    <location>
        <begin position="234"/>
        <end position="253"/>
    </location>
</feature>
<accession>A0AAD8NIU7</accession>
<feature type="transmembrane region" description="Helical" evidence="8">
    <location>
        <begin position="365"/>
        <end position="386"/>
    </location>
</feature>
<comment type="subcellular location">
    <subcellularLocation>
        <location evidence="1">Nucleus inner membrane</location>
        <topology evidence="1">Multi-pass membrane protein</topology>
        <orientation evidence="1">Nucleoplasmic side</orientation>
    </subcellularLocation>
</comment>
<evidence type="ECO:0000256" key="1">
    <source>
        <dbReference type="ARBA" id="ARBA00004575"/>
    </source>
</evidence>
<gene>
    <name evidence="9" type="ORF">QVD17_26760</name>
</gene>
<dbReference type="PANTHER" id="PTHR31587:SF4">
    <property type="entry name" value="TRANSMEMBRANE PROTEIN (DUF2215)"/>
    <property type="match status" value="1"/>
</dbReference>
<dbReference type="PANTHER" id="PTHR31587">
    <property type="entry name" value="TRANSMEMBRANE PROTEIN (DUF2215)"/>
    <property type="match status" value="1"/>
</dbReference>
<name>A0AAD8NIU7_TARER</name>
<evidence type="ECO:0000256" key="3">
    <source>
        <dbReference type="ARBA" id="ARBA00022692"/>
    </source>
</evidence>
<dbReference type="GO" id="GO:0005637">
    <property type="term" value="C:nuclear inner membrane"/>
    <property type="evidence" value="ECO:0007669"/>
    <property type="project" value="UniProtKB-SubCell"/>
</dbReference>
<dbReference type="AlphaFoldDB" id="A0AAD8NIU7"/>
<evidence type="ECO:0000313" key="9">
    <source>
        <dbReference type="EMBL" id="KAK1417630.1"/>
    </source>
</evidence>
<feature type="transmembrane region" description="Helical" evidence="8">
    <location>
        <begin position="306"/>
        <end position="326"/>
    </location>
</feature>
<feature type="transmembrane region" description="Helical" evidence="8">
    <location>
        <begin position="265"/>
        <end position="286"/>
    </location>
</feature>
<dbReference type="Proteomes" id="UP001229421">
    <property type="component" value="Unassembled WGS sequence"/>
</dbReference>
<keyword evidence="7" id="KW-0539">Nucleus</keyword>
<evidence type="ECO:0000256" key="4">
    <source>
        <dbReference type="ARBA" id="ARBA00022729"/>
    </source>
</evidence>
<dbReference type="Pfam" id="PF10225">
    <property type="entry name" value="NEMP"/>
    <property type="match status" value="1"/>
</dbReference>
<organism evidence="9 10">
    <name type="scientific">Tagetes erecta</name>
    <name type="common">African marigold</name>
    <dbReference type="NCBI Taxonomy" id="13708"/>
    <lineage>
        <taxon>Eukaryota</taxon>
        <taxon>Viridiplantae</taxon>
        <taxon>Streptophyta</taxon>
        <taxon>Embryophyta</taxon>
        <taxon>Tracheophyta</taxon>
        <taxon>Spermatophyta</taxon>
        <taxon>Magnoliopsida</taxon>
        <taxon>eudicotyledons</taxon>
        <taxon>Gunneridae</taxon>
        <taxon>Pentapetalae</taxon>
        <taxon>asterids</taxon>
        <taxon>campanulids</taxon>
        <taxon>Asterales</taxon>
        <taxon>Asteraceae</taxon>
        <taxon>Asteroideae</taxon>
        <taxon>Heliantheae alliance</taxon>
        <taxon>Tageteae</taxon>
        <taxon>Tagetes</taxon>
    </lineage>
</organism>
<keyword evidence="3 8" id="KW-0812">Transmembrane</keyword>
<evidence type="ECO:0000256" key="6">
    <source>
        <dbReference type="ARBA" id="ARBA00023136"/>
    </source>
</evidence>
<keyword evidence="5 8" id="KW-1133">Transmembrane helix</keyword>
<evidence type="ECO:0000256" key="2">
    <source>
        <dbReference type="ARBA" id="ARBA00005748"/>
    </source>
</evidence>
<dbReference type="EMBL" id="JAUHHV010000007">
    <property type="protein sequence ID" value="KAK1417630.1"/>
    <property type="molecule type" value="Genomic_DNA"/>
</dbReference>
<sequence>MEVIARCNFICIISSNEVRKRGRKIKNSPRSSFQFSSLDRKKKTMSGGHTLTSVGLPAMLLLLTFAHSAFSGESAEFPSLNVAKFALLQLSPNLVVENSPGLRPGSQVVCERVEIVGLSRLRNLTSFFSSIKVKVINVNSTGRHPNISVCFHRNASLGVGMCPEGLWEKLTNGSWVRAMSPFDHKLLDIRLVGPSEGTVEVILNEEFYLYRVIFLILGIIMMTFASSLSNSLATYYGGAMTLGVLLVVLVILFQGMRILPSGRKSSLGLVLYGSIVGVGSFLFSYIPTLLRSLLVEMGISEDLHSPVAAFLLAFVVLCGAWLGFWTVRKLVLTEDGSIDTGVAQFVAWSIRVVASSMILQCSVDPLLAVAALICGVLIPSAAKALLRYYAPKTMRGKHTRSHKPISASRKDSSVYNNKHELKLSDSNTFYSTFHETPARKQYSKDEWDEFTKQSTKKALESLVWSPDFNRWAVANADRLALLPKKDTKPKRKSWFSWS</sequence>
<keyword evidence="6 8" id="KW-0472">Membrane</keyword>
<evidence type="ECO:0000256" key="7">
    <source>
        <dbReference type="ARBA" id="ARBA00023242"/>
    </source>
</evidence>
<keyword evidence="10" id="KW-1185">Reference proteome</keyword>
<protein>
    <recommendedName>
        <fullName evidence="11">Transmembrane protein 194</fullName>
    </recommendedName>
</protein>